<evidence type="ECO:0000313" key="6">
    <source>
        <dbReference type="Proteomes" id="UP000248817"/>
    </source>
</evidence>
<keyword evidence="3" id="KW-0520">NAD</keyword>
<keyword evidence="2" id="KW-0560">Oxidoreductase</keyword>
<keyword evidence="6" id="KW-1185">Reference proteome</keyword>
<dbReference type="SUPFAM" id="SSF51735">
    <property type="entry name" value="NAD(P)-binding Rossmann-fold domains"/>
    <property type="match status" value="1"/>
</dbReference>
<dbReference type="InterPro" id="IPR050418">
    <property type="entry name" value="D-iso_2-hydroxyacid_DH_PdxB"/>
</dbReference>
<evidence type="ECO:0000313" key="5">
    <source>
        <dbReference type="EMBL" id="PYI31685.1"/>
    </source>
</evidence>
<accession>A0A2V5I4I6</accession>
<organism evidence="5 6">
    <name type="scientific">Aspergillus indologenus CBS 114.80</name>
    <dbReference type="NCBI Taxonomy" id="1450541"/>
    <lineage>
        <taxon>Eukaryota</taxon>
        <taxon>Fungi</taxon>
        <taxon>Dikarya</taxon>
        <taxon>Ascomycota</taxon>
        <taxon>Pezizomycotina</taxon>
        <taxon>Eurotiomycetes</taxon>
        <taxon>Eurotiomycetidae</taxon>
        <taxon>Eurotiales</taxon>
        <taxon>Aspergillaceae</taxon>
        <taxon>Aspergillus</taxon>
        <taxon>Aspergillus subgen. Circumdati</taxon>
    </lineage>
</organism>
<dbReference type="PROSITE" id="PS00671">
    <property type="entry name" value="D_2_HYDROXYACID_DH_3"/>
    <property type="match status" value="1"/>
</dbReference>
<dbReference type="Pfam" id="PF02826">
    <property type="entry name" value="2-Hacid_dh_C"/>
    <property type="match status" value="1"/>
</dbReference>
<reference evidence="5 6" key="1">
    <citation type="submission" date="2018-02" db="EMBL/GenBank/DDBJ databases">
        <title>The genomes of Aspergillus section Nigri reveals drivers in fungal speciation.</title>
        <authorList>
            <consortium name="DOE Joint Genome Institute"/>
            <person name="Vesth T.C."/>
            <person name="Nybo J."/>
            <person name="Theobald S."/>
            <person name="Brandl J."/>
            <person name="Frisvad J.C."/>
            <person name="Nielsen K.F."/>
            <person name="Lyhne E.K."/>
            <person name="Kogle M.E."/>
            <person name="Kuo A."/>
            <person name="Riley R."/>
            <person name="Clum A."/>
            <person name="Nolan M."/>
            <person name="Lipzen A."/>
            <person name="Salamov A."/>
            <person name="Henrissat B."/>
            <person name="Wiebenga A."/>
            <person name="De vries R.P."/>
            <person name="Grigoriev I.V."/>
            <person name="Mortensen U.H."/>
            <person name="Andersen M.R."/>
            <person name="Baker S.E."/>
        </authorList>
    </citation>
    <scope>NUCLEOTIDE SEQUENCE [LARGE SCALE GENOMIC DNA]</scope>
    <source>
        <strain evidence="5 6">CBS 114.80</strain>
    </source>
</reference>
<dbReference type="InterPro" id="IPR006140">
    <property type="entry name" value="D-isomer_DH_NAD-bd"/>
</dbReference>
<protein>
    <recommendedName>
        <fullName evidence="4">D-isomer specific 2-hydroxyacid dehydrogenase NAD-binding domain-containing protein</fullName>
    </recommendedName>
</protein>
<dbReference type="Gene3D" id="3.40.50.720">
    <property type="entry name" value="NAD(P)-binding Rossmann-like Domain"/>
    <property type="match status" value="2"/>
</dbReference>
<dbReference type="InterPro" id="IPR036291">
    <property type="entry name" value="NAD(P)-bd_dom_sf"/>
</dbReference>
<dbReference type="AlphaFoldDB" id="A0A2V5I4I6"/>
<dbReference type="Proteomes" id="UP000248817">
    <property type="component" value="Unassembled WGS sequence"/>
</dbReference>
<dbReference type="EMBL" id="KZ825500">
    <property type="protein sequence ID" value="PYI31685.1"/>
    <property type="molecule type" value="Genomic_DNA"/>
</dbReference>
<feature type="domain" description="D-isomer specific 2-hydroxyacid dehydrogenase NAD-binding" evidence="4">
    <location>
        <begin position="140"/>
        <end position="238"/>
    </location>
</feature>
<dbReference type="PANTHER" id="PTHR43761:SF1">
    <property type="entry name" value="D-ISOMER SPECIFIC 2-HYDROXYACID DEHYDROGENASE CATALYTIC DOMAIN-CONTAINING PROTEIN-RELATED"/>
    <property type="match status" value="1"/>
</dbReference>
<evidence type="ECO:0000256" key="1">
    <source>
        <dbReference type="ARBA" id="ARBA00005854"/>
    </source>
</evidence>
<evidence type="ECO:0000259" key="4">
    <source>
        <dbReference type="Pfam" id="PF02826"/>
    </source>
</evidence>
<proteinExistence type="inferred from homology"/>
<dbReference type="PANTHER" id="PTHR43761">
    <property type="entry name" value="D-ISOMER SPECIFIC 2-HYDROXYACID DEHYDROGENASE FAMILY PROTEIN (AFU_ORTHOLOGUE AFUA_1G13630)"/>
    <property type="match status" value="1"/>
</dbReference>
<name>A0A2V5I4I6_9EURO</name>
<sequence>MDFYPPLPTIQAEIFVRIPASLRCTGQPTKGRPCLPTPHRIFPWRGPPTSSTGICTSSTSRTADPGSGWLVVGEDGCIVVADYKQGLLLFDLATNKIGPPLPRRNLERFRGPNDLTISSTGDLYFTDQGQTGLSDPTGCVGSVEEVITHADVLSLHVPLTEETRGTLSYAEIKRMKPDAILINAARGGIVDEEGLERALSEGHLWGAGLDCHEQEPPSRETYGTPWENLAVISTPHIGAATPRAQLASATAAVDNLHAYLSTLSYESAAFF</sequence>
<dbReference type="SUPFAM" id="SSF63829">
    <property type="entry name" value="Calcium-dependent phosphotriesterase"/>
    <property type="match status" value="1"/>
</dbReference>
<comment type="similarity">
    <text evidence="1">Belongs to the D-isomer specific 2-hydroxyacid dehydrogenase family.</text>
</comment>
<evidence type="ECO:0000256" key="2">
    <source>
        <dbReference type="ARBA" id="ARBA00023002"/>
    </source>
</evidence>
<dbReference type="InterPro" id="IPR029753">
    <property type="entry name" value="D-isomer_DH_CS"/>
</dbReference>
<evidence type="ECO:0000256" key="3">
    <source>
        <dbReference type="ARBA" id="ARBA00023027"/>
    </source>
</evidence>
<dbReference type="GO" id="GO:0051287">
    <property type="term" value="F:NAD binding"/>
    <property type="evidence" value="ECO:0007669"/>
    <property type="project" value="InterPro"/>
</dbReference>
<gene>
    <name evidence="5" type="ORF">BP00DRAFT_446298</name>
</gene>
<dbReference type="GO" id="GO:0016491">
    <property type="term" value="F:oxidoreductase activity"/>
    <property type="evidence" value="ECO:0007669"/>
    <property type="project" value="UniProtKB-KW"/>
</dbReference>